<dbReference type="EC" id="3.4.19.12" evidence="2"/>
<evidence type="ECO:0000256" key="1">
    <source>
        <dbReference type="ARBA" id="ARBA00000707"/>
    </source>
</evidence>
<accession>A0A0V0RMZ0</accession>
<dbReference type="AlphaFoldDB" id="A0A0V0RMZ0"/>
<dbReference type="PANTHER" id="PTHR21646">
    <property type="entry name" value="UBIQUITIN CARBOXYL-TERMINAL HYDROLASE"/>
    <property type="match status" value="1"/>
</dbReference>
<dbReference type="GO" id="GO:0016579">
    <property type="term" value="P:protein deubiquitination"/>
    <property type="evidence" value="ECO:0007669"/>
    <property type="project" value="InterPro"/>
</dbReference>
<evidence type="ECO:0000313" key="7">
    <source>
        <dbReference type="Proteomes" id="UP000054630"/>
    </source>
</evidence>
<keyword evidence="4" id="KW-0732">Signal</keyword>
<dbReference type="Proteomes" id="UP000054630">
    <property type="component" value="Unassembled WGS sequence"/>
</dbReference>
<protein>
    <recommendedName>
        <fullName evidence="2">ubiquitinyl hydrolase 1</fullName>
        <ecNumber evidence="2">3.4.19.12</ecNumber>
    </recommendedName>
</protein>
<comment type="caution">
    <text evidence="6">The sequence shown here is derived from an EMBL/GenBank/DDBJ whole genome shotgun (WGS) entry which is preliminary data.</text>
</comment>
<keyword evidence="3" id="KW-0812">Transmembrane</keyword>
<evidence type="ECO:0000256" key="2">
    <source>
        <dbReference type="ARBA" id="ARBA00012759"/>
    </source>
</evidence>
<dbReference type="Gene3D" id="3.90.70.10">
    <property type="entry name" value="Cysteine proteinases"/>
    <property type="match status" value="2"/>
</dbReference>
<organism evidence="6 7">
    <name type="scientific">Trichinella nelsoni</name>
    <dbReference type="NCBI Taxonomy" id="6336"/>
    <lineage>
        <taxon>Eukaryota</taxon>
        <taxon>Metazoa</taxon>
        <taxon>Ecdysozoa</taxon>
        <taxon>Nematoda</taxon>
        <taxon>Enoplea</taxon>
        <taxon>Dorylaimia</taxon>
        <taxon>Trichinellida</taxon>
        <taxon>Trichinellidae</taxon>
        <taxon>Trichinella</taxon>
    </lineage>
</organism>
<sequence>MVCCSFIIIFIVLQLSRGKRKSSQAIGYCCVVFTSPKQLYKKISSKLCLMNGWIKSTTLGNICLERTPRSEYYEPCKKTVSTKFVWGTIVVGYGSYGYVILLLKPIKMPDSAKQLTNFEEVILKMCETDDLQQSDTEVSVSDAEMILEAEPGFMGLYNLSKNCYMNCIIQNRFHNHLKSRETLFERFAELIQSMWNGRLLQTTFLNFKNEVHICMPAFVKDQEEDSSEFFNSLMYRFHEELQYGNEQSIIFDTFSGKVKSDICCDGCQTISSVDEQFFQLNISFRYVIVTFWRADLSKKDLIFPVDCECRTVSDMHGRFASIFDEREENLTTVLDGRIVPLDYSINSLMNYPLQISVCTQSDSIEYYVTVITSCVVRSDAHFRCFNCSGRLLSECTICSSCLNAYFCSPECSNSLSVHLETCIAAKRKVSVFPRQRNESYRSFMIRLLRESRGYVKSTNKLWQILSTPHNDNNSLNVYELSKKNCENSKILTVTWISMHPDAVMNDMELCEQLDGSVRVVEIAELLQYYIADEQLHFLRECSSCNSLGSAKKSLKLKSLPKVLVFTMKRVVLLGNIVKYLDLPISYPLRDLDMSPYLCADASAASSTKYQLYGVVSNRKQTKTSNHFFASVTLPATENEPGIDWRLCDDLYVRTLTEENRPGSFDTDAYMLFYRLQDDEQEMNNSVSQVANHPANQHGEHDDYPKIPAAEELLFETLAKDVVDVVELLPTARKFCLIVEECMNRGGRKTVPPPMVLFVLVAAVVAVEVMIVH</sequence>
<keyword evidence="3" id="KW-1133">Transmembrane helix</keyword>
<feature type="domain" description="USP" evidence="5">
    <location>
        <begin position="154"/>
        <end position="676"/>
    </location>
</feature>
<dbReference type="PROSITE" id="PS50235">
    <property type="entry name" value="USP_3"/>
    <property type="match status" value="1"/>
</dbReference>
<dbReference type="Pfam" id="PF00443">
    <property type="entry name" value="UCH"/>
    <property type="match status" value="1"/>
</dbReference>
<evidence type="ECO:0000259" key="5">
    <source>
        <dbReference type="PROSITE" id="PS50235"/>
    </source>
</evidence>
<keyword evidence="3" id="KW-0472">Membrane</keyword>
<dbReference type="OrthoDB" id="49605at2759"/>
<dbReference type="EMBL" id="JYDL01000122">
    <property type="protein sequence ID" value="KRX15810.1"/>
    <property type="molecule type" value="Genomic_DNA"/>
</dbReference>
<dbReference type="GO" id="GO:0004843">
    <property type="term" value="F:cysteine-type deubiquitinase activity"/>
    <property type="evidence" value="ECO:0007669"/>
    <property type="project" value="UniProtKB-EC"/>
</dbReference>
<dbReference type="InterPro" id="IPR028889">
    <property type="entry name" value="USP"/>
</dbReference>
<gene>
    <name evidence="6" type="primary">UBXN6</name>
    <name evidence="6" type="ORF">T07_10056</name>
</gene>
<name>A0A0V0RMZ0_9BILA</name>
<keyword evidence="7" id="KW-1185">Reference proteome</keyword>
<dbReference type="InterPro" id="IPR038765">
    <property type="entry name" value="Papain-like_cys_pep_sf"/>
</dbReference>
<evidence type="ECO:0000256" key="3">
    <source>
        <dbReference type="SAM" id="Phobius"/>
    </source>
</evidence>
<dbReference type="SUPFAM" id="SSF54001">
    <property type="entry name" value="Cysteine proteinases"/>
    <property type="match status" value="1"/>
</dbReference>
<comment type="catalytic activity">
    <reaction evidence="1">
        <text>Thiol-dependent hydrolysis of ester, thioester, amide, peptide and isopeptide bonds formed by the C-terminal Gly of ubiquitin (a 76-residue protein attached to proteins as an intracellular targeting signal).</text>
        <dbReference type="EC" id="3.4.19.12"/>
    </reaction>
</comment>
<dbReference type="InterPro" id="IPR050185">
    <property type="entry name" value="Ub_carboxyl-term_hydrolase"/>
</dbReference>
<evidence type="ECO:0000256" key="4">
    <source>
        <dbReference type="SAM" id="SignalP"/>
    </source>
</evidence>
<evidence type="ECO:0000313" key="6">
    <source>
        <dbReference type="EMBL" id="KRX15810.1"/>
    </source>
</evidence>
<feature type="signal peptide" evidence="4">
    <location>
        <begin position="1"/>
        <end position="18"/>
    </location>
</feature>
<keyword evidence="6" id="KW-0378">Hydrolase</keyword>
<proteinExistence type="predicted"/>
<dbReference type="InterPro" id="IPR001394">
    <property type="entry name" value="Peptidase_C19_UCH"/>
</dbReference>
<feature type="chain" id="PRO_5006867923" description="ubiquitinyl hydrolase 1" evidence="4">
    <location>
        <begin position="19"/>
        <end position="772"/>
    </location>
</feature>
<feature type="transmembrane region" description="Helical" evidence="3">
    <location>
        <begin position="754"/>
        <end position="771"/>
    </location>
</feature>
<reference evidence="6 7" key="1">
    <citation type="submission" date="2015-01" db="EMBL/GenBank/DDBJ databases">
        <title>Evolution of Trichinella species and genotypes.</title>
        <authorList>
            <person name="Korhonen P.K."/>
            <person name="Edoardo P."/>
            <person name="Giuseppe L.R."/>
            <person name="Gasser R.B."/>
        </authorList>
    </citation>
    <scope>NUCLEOTIDE SEQUENCE [LARGE SCALE GENOMIC DNA]</scope>
    <source>
        <strain evidence="6">ISS37</strain>
    </source>
</reference>